<reference evidence="5 6" key="1">
    <citation type="journal article" date="2016" name="Mol. Biol. Evol.">
        <title>Comparative Genomics of Early-Diverging Mushroom-Forming Fungi Provides Insights into the Origins of Lignocellulose Decay Capabilities.</title>
        <authorList>
            <person name="Nagy L.G."/>
            <person name="Riley R."/>
            <person name="Tritt A."/>
            <person name="Adam C."/>
            <person name="Daum C."/>
            <person name="Floudas D."/>
            <person name="Sun H."/>
            <person name="Yadav J.S."/>
            <person name="Pangilinan J."/>
            <person name="Larsson K.H."/>
            <person name="Matsuura K."/>
            <person name="Barry K."/>
            <person name="Labutti K."/>
            <person name="Kuo R."/>
            <person name="Ohm R.A."/>
            <person name="Bhattacharya S.S."/>
            <person name="Shirouzu T."/>
            <person name="Yoshinaga Y."/>
            <person name="Martin F.M."/>
            <person name="Grigoriev I.V."/>
            <person name="Hibbett D.S."/>
        </authorList>
    </citation>
    <scope>NUCLEOTIDE SEQUENCE [LARGE SCALE GENOMIC DNA]</scope>
    <source>
        <strain evidence="5 6">CBS 109695</strain>
    </source>
</reference>
<dbReference type="SUPFAM" id="SSF88697">
    <property type="entry name" value="PUA domain-like"/>
    <property type="match status" value="1"/>
</dbReference>
<dbReference type="PROSITE" id="PS51015">
    <property type="entry name" value="YDG"/>
    <property type="match status" value="1"/>
</dbReference>
<dbReference type="InterPro" id="IPR045134">
    <property type="entry name" value="UHRF1/2-like"/>
</dbReference>
<evidence type="ECO:0000256" key="1">
    <source>
        <dbReference type="ARBA" id="ARBA00023242"/>
    </source>
</evidence>
<keyword evidence="6" id="KW-1185">Reference proteome</keyword>
<dbReference type="Gene3D" id="2.30.280.10">
    <property type="entry name" value="SRA-YDG"/>
    <property type="match status" value="1"/>
</dbReference>
<dbReference type="PANTHER" id="PTHR14140">
    <property type="entry name" value="E3 UBIQUITIN-PROTEIN LIGASE UHRF-RELATED"/>
    <property type="match status" value="1"/>
</dbReference>
<proteinExistence type="predicted"/>
<dbReference type="GO" id="GO:0044027">
    <property type="term" value="P:negative regulation of gene expression via chromosomal CpG island methylation"/>
    <property type="evidence" value="ECO:0007669"/>
    <property type="project" value="TreeGrafter"/>
</dbReference>
<protein>
    <recommendedName>
        <fullName evidence="4">YDG domain-containing protein</fullName>
    </recommendedName>
</protein>
<accession>A0A166U337</accession>
<dbReference type="Pfam" id="PF02182">
    <property type="entry name" value="SAD_SRA"/>
    <property type="match status" value="1"/>
</dbReference>
<dbReference type="GO" id="GO:0061630">
    <property type="term" value="F:ubiquitin protein ligase activity"/>
    <property type="evidence" value="ECO:0007669"/>
    <property type="project" value="TreeGrafter"/>
</dbReference>
<feature type="region of interest" description="Disordered" evidence="3">
    <location>
        <begin position="294"/>
        <end position="359"/>
    </location>
</feature>
<feature type="compositionally biased region" description="Basic residues" evidence="3">
    <location>
        <begin position="40"/>
        <end position="52"/>
    </location>
</feature>
<name>A0A166U337_9AGAM</name>
<dbReference type="SMART" id="SM00466">
    <property type="entry name" value="SRA"/>
    <property type="match status" value="1"/>
</dbReference>
<gene>
    <name evidence="5" type="ORF">FIBSPDRAFT_945287</name>
</gene>
<evidence type="ECO:0000313" key="6">
    <source>
        <dbReference type="Proteomes" id="UP000076532"/>
    </source>
</evidence>
<dbReference type="Proteomes" id="UP000076532">
    <property type="component" value="Unassembled WGS sequence"/>
</dbReference>
<keyword evidence="1 2" id="KW-0539">Nucleus</keyword>
<evidence type="ECO:0000256" key="3">
    <source>
        <dbReference type="SAM" id="MobiDB-lite"/>
    </source>
</evidence>
<dbReference type="InterPro" id="IPR036987">
    <property type="entry name" value="SRA-YDG_sf"/>
</dbReference>
<evidence type="ECO:0000256" key="2">
    <source>
        <dbReference type="PROSITE-ProRule" id="PRU00358"/>
    </source>
</evidence>
<dbReference type="GO" id="GO:0016567">
    <property type="term" value="P:protein ubiquitination"/>
    <property type="evidence" value="ECO:0007669"/>
    <property type="project" value="TreeGrafter"/>
</dbReference>
<evidence type="ECO:0000313" key="5">
    <source>
        <dbReference type="EMBL" id="KZP31267.1"/>
    </source>
</evidence>
<dbReference type="GO" id="GO:0005634">
    <property type="term" value="C:nucleus"/>
    <property type="evidence" value="ECO:0007669"/>
    <property type="project" value="UniProtKB-SubCell"/>
</dbReference>
<dbReference type="OrthoDB" id="2270193at2759"/>
<organism evidence="5 6">
    <name type="scientific">Athelia psychrophila</name>
    <dbReference type="NCBI Taxonomy" id="1759441"/>
    <lineage>
        <taxon>Eukaryota</taxon>
        <taxon>Fungi</taxon>
        <taxon>Dikarya</taxon>
        <taxon>Basidiomycota</taxon>
        <taxon>Agaricomycotina</taxon>
        <taxon>Agaricomycetes</taxon>
        <taxon>Agaricomycetidae</taxon>
        <taxon>Atheliales</taxon>
        <taxon>Atheliaceae</taxon>
        <taxon>Athelia</taxon>
    </lineage>
</organism>
<feature type="region of interest" description="Disordered" evidence="3">
    <location>
        <begin position="202"/>
        <end position="226"/>
    </location>
</feature>
<dbReference type="InterPro" id="IPR015947">
    <property type="entry name" value="PUA-like_sf"/>
</dbReference>
<feature type="domain" description="YDG" evidence="4">
    <location>
        <begin position="135"/>
        <end position="290"/>
    </location>
</feature>
<feature type="compositionally biased region" description="Basic and acidic residues" evidence="3">
    <location>
        <begin position="350"/>
        <end position="359"/>
    </location>
</feature>
<dbReference type="InterPro" id="IPR003105">
    <property type="entry name" value="SRA_YDG"/>
</dbReference>
<feature type="compositionally biased region" description="Polar residues" evidence="3">
    <location>
        <begin position="214"/>
        <end position="226"/>
    </location>
</feature>
<feature type="compositionally biased region" description="Acidic residues" evidence="3">
    <location>
        <begin position="316"/>
        <end position="330"/>
    </location>
</feature>
<dbReference type="AlphaFoldDB" id="A0A166U337"/>
<dbReference type="EMBL" id="KV417490">
    <property type="protein sequence ID" value="KZP31267.1"/>
    <property type="molecule type" value="Genomic_DNA"/>
</dbReference>
<feature type="region of interest" description="Disordered" evidence="3">
    <location>
        <begin position="396"/>
        <end position="425"/>
    </location>
</feature>
<feature type="compositionally biased region" description="Basic and acidic residues" evidence="3">
    <location>
        <begin position="300"/>
        <end position="315"/>
    </location>
</feature>
<dbReference type="STRING" id="436010.A0A166U337"/>
<evidence type="ECO:0000259" key="4">
    <source>
        <dbReference type="PROSITE" id="PS51015"/>
    </source>
</evidence>
<feature type="region of interest" description="Disordered" evidence="3">
    <location>
        <begin position="20"/>
        <end position="127"/>
    </location>
</feature>
<sequence length="425" mass="46207">MAKISDYEKEREANIARNKALLASLGLEKPTTFDEPKEVRRPKKTAVSKKRKAEPTTEETGDQSVPKVARTDSDNDGPSSGTRRRSARNTGKTVDYKSEQLRSLPAPLTGRREEGTGNEGPLRSGSGINKIVKFGPIPDIEVGTWWQSREDCSNDSIHAPWVAGISGGKAAGAYSIVLSGGYDDDVDLGYAFTYTGAGGRDLKGTKDKPKNLRTAPQSSDQTYENNSNAALKKSLQTGKPIRVVRGYKCPSKYAPSEGYRYDGLYKLEKTWRDPGLNEHGYLVCKFAFKRIGGQPPIPVRDMDAQRNESQEKESEAEADEEADEEVEMPEEEVKNEPPAEPDSNPTEADPEVKDEVMDASKEQIAQKGVMDEAKGIASMEGSPDVDVKAEADLAIKEDVTEDQPGASTLTDGVNGEAMAVDAVSI</sequence>
<dbReference type="PANTHER" id="PTHR14140:SF27">
    <property type="entry name" value="OS04G0289800 PROTEIN"/>
    <property type="match status" value="1"/>
</dbReference>
<comment type="subcellular location">
    <subcellularLocation>
        <location evidence="2">Nucleus</location>
    </subcellularLocation>
</comment>